<keyword evidence="3 9" id="KW-0813">Transport</keyword>
<comment type="caution">
    <text evidence="12">The sequence shown here is derived from an EMBL/GenBank/DDBJ whole genome shotgun (WGS) entry which is preliminary data.</text>
</comment>
<dbReference type="InterPro" id="IPR058781">
    <property type="entry name" value="HH_AprE-like"/>
</dbReference>
<comment type="similarity">
    <text evidence="2 9">Belongs to the membrane fusion protein (MFP) (TC 8.A.1) family.</text>
</comment>
<evidence type="ECO:0000256" key="2">
    <source>
        <dbReference type="ARBA" id="ARBA00009477"/>
    </source>
</evidence>
<evidence type="ECO:0000256" key="9">
    <source>
        <dbReference type="RuleBase" id="RU365093"/>
    </source>
</evidence>
<dbReference type="AlphaFoldDB" id="A0A396RRD7"/>
<evidence type="ECO:0000256" key="3">
    <source>
        <dbReference type="ARBA" id="ARBA00022448"/>
    </source>
</evidence>
<evidence type="ECO:0000256" key="4">
    <source>
        <dbReference type="ARBA" id="ARBA00022475"/>
    </source>
</evidence>
<dbReference type="PRINTS" id="PR01490">
    <property type="entry name" value="RTXTOXIND"/>
</dbReference>
<evidence type="ECO:0000256" key="5">
    <source>
        <dbReference type="ARBA" id="ARBA00022519"/>
    </source>
</evidence>
<evidence type="ECO:0000259" key="11">
    <source>
        <dbReference type="Pfam" id="PF26002"/>
    </source>
</evidence>
<dbReference type="PANTHER" id="PTHR30386:SF17">
    <property type="entry name" value="ALKALINE PROTEASE SECRETION PROTEIN APRE"/>
    <property type="match status" value="1"/>
</dbReference>
<dbReference type="InterPro" id="IPR010129">
    <property type="entry name" value="T1SS_HlyD"/>
</dbReference>
<evidence type="ECO:0000313" key="12">
    <source>
        <dbReference type="EMBL" id="RHW18576.1"/>
    </source>
</evidence>
<dbReference type="EMBL" id="QWLV01000002">
    <property type="protein sequence ID" value="RHW18576.1"/>
    <property type="molecule type" value="Genomic_DNA"/>
</dbReference>
<keyword evidence="13" id="KW-1185">Reference proteome</keyword>
<feature type="transmembrane region" description="Helical" evidence="9">
    <location>
        <begin position="26"/>
        <end position="46"/>
    </location>
</feature>
<accession>A0A396RRD7</accession>
<dbReference type="GO" id="GO:0005886">
    <property type="term" value="C:plasma membrane"/>
    <property type="evidence" value="ECO:0007669"/>
    <property type="project" value="UniProtKB-SubCell"/>
</dbReference>
<keyword evidence="7 9" id="KW-1133">Transmembrane helix</keyword>
<dbReference type="Gene3D" id="2.40.30.170">
    <property type="match status" value="1"/>
</dbReference>
<dbReference type="Pfam" id="PF25994">
    <property type="entry name" value="HH_AprE"/>
    <property type="match status" value="1"/>
</dbReference>
<evidence type="ECO:0000256" key="1">
    <source>
        <dbReference type="ARBA" id="ARBA00004377"/>
    </source>
</evidence>
<keyword evidence="5 9" id="KW-0997">Cell inner membrane</keyword>
<dbReference type="PANTHER" id="PTHR30386">
    <property type="entry name" value="MEMBRANE FUSION SUBUNIT OF EMRAB-TOLC MULTIDRUG EFFLUX PUMP"/>
    <property type="match status" value="1"/>
</dbReference>
<keyword evidence="4 9" id="KW-1003">Cell membrane</keyword>
<dbReference type="OrthoDB" id="9810980at2"/>
<evidence type="ECO:0000256" key="8">
    <source>
        <dbReference type="ARBA" id="ARBA00023136"/>
    </source>
</evidence>
<dbReference type="GO" id="GO:0015031">
    <property type="term" value="P:protein transport"/>
    <property type="evidence" value="ECO:0007669"/>
    <property type="project" value="InterPro"/>
</dbReference>
<sequence>MAWKPPVHPEGRRDEAEARDSSRRELWIGGGIAAAFFVGLLGWAALTPMDAGAYAQGVVAVSGNRQAVQHRDGGIVTALDVVEGQQVTKGQALLTISASDLIGVERGLTGQVIALLAQRARLDAERSGAASVATPAEFDALDPNDRSFADDAMRGQRMLFQARRNAVRTERDVLGQRVRQHSQQISGVNHQMRANQEQQRLIGEELTGLRPLVAKGFVSINRVRSIERAAAELSGNYGAYQADVARSSEAIGEARMQMISLDKQMIEQVATQLRDVQVRLDELQPKLVAVREQLNRSVVRAPAGGRVVGLKIFTVGGVVSPGETLMEIVPQDRRLVIDGRVSPNDADDLRIGMETQIRFTALQERNMPILHGRISKISADSVEDERTGTQFFRVEIAVPAGELAKLRNIRSDGGLRAGLPVEIIIPLRERSALSYLVSPIVQSLWVAGREN</sequence>
<dbReference type="InterPro" id="IPR050739">
    <property type="entry name" value="MFP"/>
</dbReference>
<evidence type="ECO:0000259" key="10">
    <source>
        <dbReference type="Pfam" id="PF25994"/>
    </source>
</evidence>
<dbReference type="Proteomes" id="UP000266693">
    <property type="component" value="Unassembled WGS sequence"/>
</dbReference>
<keyword evidence="6 9" id="KW-0812">Transmembrane</keyword>
<reference evidence="12 13" key="1">
    <citation type="submission" date="2018-08" db="EMBL/GenBank/DDBJ databases">
        <title>The multiple taxonomic identification of Sphingomonas gilva.</title>
        <authorList>
            <person name="Zhu D."/>
            <person name="Zheng S."/>
        </authorList>
    </citation>
    <scope>NUCLEOTIDE SEQUENCE [LARGE SCALE GENOMIC DNA]</scope>
    <source>
        <strain evidence="12 13">ZDH117</strain>
    </source>
</reference>
<keyword evidence="8 9" id="KW-0472">Membrane</keyword>
<dbReference type="Pfam" id="PF26002">
    <property type="entry name" value="Beta-barrel_AprE"/>
    <property type="match status" value="1"/>
</dbReference>
<organism evidence="12 13">
    <name type="scientific">Sphingomonas gilva</name>
    <dbReference type="NCBI Taxonomy" id="2305907"/>
    <lineage>
        <taxon>Bacteria</taxon>
        <taxon>Pseudomonadati</taxon>
        <taxon>Pseudomonadota</taxon>
        <taxon>Alphaproteobacteria</taxon>
        <taxon>Sphingomonadales</taxon>
        <taxon>Sphingomonadaceae</taxon>
        <taxon>Sphingomonas</taxon>
    </lineage>
</organism>
<feature type="domain" description="AprE-like long alpha-helical hairpin" evidence="10">
    <location>
        <begin position="108"/>
        <end position="292"/>
    </location>
</feature>
<name>A0A396RRD7_9SPHN</name>
<dbReference type="NCBIfam" id="TIGR01843">
    <property type="entry name" value="type_I_hlyD"/>
    <property type="match status" value="1"/>
</dbReference>
<protein>
    <recommendedName>
        <fullName evidence="9">Membrane fusion protein (MFP) family protein</fullName>
    </recommendedName>
</protein>
<evidence type="ECO:0000256" key="6">
    <source>
        <dbReference type="ARBA" id="ARBA00022692"/>
    </source>
</evidence>
<gene>
    <name evidence="12" type="ORF">D1610_07825</name>
</gene>
<evidence type="ECO:0000256" key="7">
    <source>
        <dbReference type="ARBA" id="ARBA00022989"/>
    </source>
</evidence>
<comment type="subcellular location">
    <subcellularLocation>
        <location evidence="1 9">Cell inner membrane</location>
        <topology evidence="1 9">Single-pass membrane protein</topology>
    </subcellularLocation>
</comment>
<dbReference type="InterPro" id="IPR058982">
    <property type="entry name" value="Beta-barrel_AprE"/>
</dbReference>
<feature type="domain" description="AprE-like beta-barrel" evidence="11">
    <location>
        <begin position="335"/>
        <end position="426"/>
    </location>
</feature>
<evidence type="ECO:0000313" key="13">
    <source>
        <dbReference type="Proteomes" id="UP000266693"/>
    </source>
</evidence>
<proteinExistence type="inferred from homology"/>